<evidence type="ECO:0000256" key="1">
    <source>
        <dbReference type="ARBA" id="ARBA00022982"/>
    </source>
</evidence>
<organism evidence="5 6">
    <name type="scientific">Tripterygium wilfordii</name>
    <name type="common">Thunder God vine</name>
    <dbReference type="NCBI Taxonomy" id="458696"/>
    <lineage>
        <taxon>Eukaryota</taxon>
        <taxon>Viridiplantae</taxon>
        <taxon>Streptophyta</taxon>
        <taxon>Embryophyta</taxon>
        <taxon>Tracheophyta</taxon>
        <taxon>Spermatophyta</taxon>
        <taxon>Magnoliopsida</taxon>
        <taxon>eudicotyledons</taxon>
        <taxon>Gunneridae</taxon>
        <taxon>Pentapetalae</taxon>
        <taxon>rosids</taxon>
        <taxon>fabids</taxon>
        <taxon>Celastrales</taxon>
        <taxon>Celastraceae</taxon>
        <taxon>Tripterygium</taxon>
    </lineage>
</organism>
<evidence type="ECO:0000313" key="6">
    <source>
        <dbReference type="Proteomes" id="UP000593562"/>
    </source>
</evidence>
<dbReference type="FunCoup" id="A0A7J7C519">
    <property type="interactions" value="1922"/>
</dbReference>
<keyword evidence="6" id="KW-1185">Reference proteome</keyword>
<feature type="domain" description="Thioredoxin" evidence="4">
    <location>
        <begin position="76"/>
        <end position="193"/>
    </location>
</feature>
<sequence length="203" mass="22821">MKGRCAIRQILARRGGGWTRSVSSPTPLSETLVSITCNTGSTMSQPNFVTSKFVSTGAYISNNITNTHFQFRRNFCTPPPPPPNLVLVSSEEELNNYFKKVQDESVPAIFYFTANWCAPCRLLGPIMEVFCNRYPHLTTYKIDIDKEGLGSALEKLNVSSVPRLHFYQNGEKREEIVGADIERLKHTIEKLYTIQPAEDADGK</sequence>
<dbReference type="SUPFAM" id="SSF52833">
    <property type="entry name" value="Thioredoxin-like"/>
    <property type="match status" value="1"/>
</dbReference>
<dbReference type="Pfam" id="PF00085">
    <property type="entry name" value="Thioredoxin"/>
    <property type="match status" value="1"/>
</dbReference>
<dbReference type="OrthoDB" id="2121326at2759"/>
<evidence type="ECO:0000256" key="2">
    <source>
        <dbReference type="ARBA" id="ARBA00023157"/>
    </source>
</evidence>
<dbReference type="InterPro" id="IPR036249">
    <property type="entry name" value="Thioredoxin-like_sf"/>
</dbReference>
<dbReference type="InterPro" id="IPR013766">
    <property type="entry name" value="Thioredoxin_domain"/>
</dbReference>
<dbReference type="CDD" id="cd02947">
    <property type="entry name" value="TRX_family"/>
    <property type="match status" value="1"/>
</dbReference>
<dbReference type="InParanoid" id="A0A7J7C519"/>
<keyword evidence="2" id="KW-1015">Disulfide bond</keyword>
<evidence type="ECO:0000313" key="5">
    <source>
        <dbReference type="EMBL" id="KAF5729221.1"/>
    </source>
</evidence>
<keyword evidence="1" id="KW-0249">Electron transport</keyword>
<dbReference type="AlphaFoldDB" id="A0A7J7C519"/>
<accession>A0A7J7C519</accession>
<dbReference type="PANTHER" id="PTHR10438">
    <property type="entry name" value="THIOREDOXIN"/>
    <property type="match status" value="1"/>
</dbReference>
<evidence type="ECO:0000256" key="3">
    <source>
        <dbReference type="ARBA" id="ARBA00023284"/>
    </source>
</evidence>
<dbReference type="PANTHER" id="PTHR10438:SF405">
    <property type="entry name" value="THIOREDOXIN DOMAIN-CONTAINING PROTEIN"/>
    <property type="match status" value="1"/>
</dbReference>
<dbReference type="EMBL" id="JAAARO010000021">
    <property type="protein sequence ID" value="KAF5729221.1"/>
    <property type="molecule type" value="Genomic_DNA"/>
</dbReference>
<keyword evidence="3" id="KW-0676">Redox-active center</keyword>
<comment type="caution">
    <text evidence="5">The sequence shown here is derived from an EMBL/GenBank/DDBJ whole genome shotgun (WGS) entry which is preliminary data.</text>
</comment>
<keyword evidence="1" id="KW-0813">Transport</keyword>
<dbReference type="Proteomes" id="UP000593562">
    <property type="component" value="Unassembled WGS sequence"/>
</dbReference>
<dbReference type="FunFam" id="3.40.30.10:FF:000245">
    <property type="entry name" value="Thioredoxin"/>
    <property type="match status" value="1"/>
</dbReference>
<dbReference type="InterPro" id="IPR050620">
    <property type="entry name" value="Thioredoxin_H-type-like"/>
</dbReference>
<dbReference type="PROSITE" id="PS51352">
    <property type="entry name" value="THIOREDOXIN_2"/>
    <property type="match status" value="1"/>
</dbReference>
<evidence type="ECO:0000259" key="4">
    <source>
        <dbReference type="PROSITE" id="PS51352"/>
    </source>
</evidence>
<dbReference type="Gene3D" id="3.40.30.10">
    <property type="entry name" value="Glutaredoxin"/>
    <property type="match status" value="1"/>
</dbReference>
<reference evidence="5 6" key="1">
    <citation type="journal article" date="2020" name="Nat. Commun.">
        <title>Genome of Tripterygium wilfordii and identification of cytochrome P450 involved in triptolide biosynthesis.</title>
        <authorList>
            <person name="Tu L."/>
            <person name="Su P."/>
            <person name="Zhang Z."/>
            <person name="Gao L."/>
            <person name="Wang J."/>
            <person name="Hu T."/>
            <person name="Zhou J."/>
            <person name="Zhang Y."/>
            <person name="Zhao Y."/>
            <person name="Liu Y."/>
            <person name="Song Y."/>
            <person name="Tong Y."/>
            <person name="Lu Y."/>
            <person name="Yang J."/>
            <person name="Xu C."/>
            <person name="Jia M."/>
            <person name="Peters R.J."/>
            <person name="Huang L."/>
            <person name="Gao W."/>
        </authorList>
    </citation>
    <scope>NUCLEOTIDE SEQUENCE [LARGE SCALE GENOMIC DNA]</scope>
    <source>
        <strain evidence="6">cv. XIE 37</strain>
        <tissue evidence="5">Leaf</tissue>
    </source>
</reference>
<gene>
    <name evidence="5" type="ORF">HS088_TW21G01380</name>
</gene>
<name>A0A7J7C519_TRIWF</name>
<protein>
    <submittedName>
        <fullName evidence="5">Thioredoxin O2 mitochondrial</fullName>
    </submittedName>
</protein>
<proteinExistence type="predicted"/>